<dbReference type="KEGG" id="cbae:COR50_15430"/>
<sequence length="228" mass="26831">MEQHLYTLKIPENYTYEKVMEERATGGRFVFFVYNFSLPLFRSIRRISSIHYIPPGKTGKEFNFKYNLHNLIFGWWGLPFGPAEMIDSIKSNKAGIDISNDIYDNLDEQSFNNRSIEIIKISDVFKHPSKDINNELMKALKNYQKKESKFHANPWVGLYVNTEHPFYIIGFDPKDIQQQEIIKKYIYKRFYKNIEFLFIDLDSDFDAIESEAGLSAKLKQQGLELALL</sequence>
<name>A0A291QWZ6_9BACT</name>
<gene>
    <name evidence="1" type="ORF">COR50_15430</name>
</gene>
<proteinExistence type="predicted"/>
<organism evidence="1 2">
    <name type="scientific">Chitinophaga caeni</name>
    <dbReference type="NCBI Taxonomy" id="2029983"/>
    <lineage>
        <taxon>Bacteria</taxon>
        <taxon>Pseudomonadati</taxon>
        <taxon>Bacteroidota</taxon>
        <taxon>Chitinophagia</taxon>
        <taxon>Chitinophagales</taxon>
        <taxon>Chitinophagaceae</taxon>
        <taxon>Chitinophaga</taxon>
    </lineage>
</organism>
<dbReference type="Proteomes" id="UP000220133">
    <property type="component" value="Chromosome"/>
</dbReference>
<dbReference type="RefSeq" id="WP_098194815.1">
    <property type="nucleotide sequence ID" value="NZ_CP023777.1"/>
</dbReference>
<evidence type="ECO:0000313" key="2">
    <source>
        <dbReference type="Proteomes" id="UP000220133"/>
    </source>
</evidence>
<accession>A0A291QWZ6</accession>
<dbReference type="AlphaFoldDB" id="A0A291QWZ6"/>
<evidence type="ECO:0000313" key="1">
    <source>
        <dbReference type="EMBL" id="ATL48441.1"/>
    </source>
</evidence>
<reference evidence="1 2" key="1">
    <citation type="submission" date="2017-10" db="EMBL/GenBank/DDBJ databases">
        <title>Paenichitinophaga pekingensis gen. nov., sp. nov., isolated from activated sludge.</title>
        <authorList>
            <person name="Jin D."/>
            <person name="Kong X."/>
            <person name="Deng Y."/>
            <person name="Bai Z."/>
        </authorList>
    </citation>
    <scope>NUCLEOTIDE SEQUENCE [LARGE SCALE GENOMIC DNA]</scope>
    <source>
        <strain evidence="1 2">13</strain>
    </source>
</reference>
<protein>
    <submittedName>
        <fullName evidence="1">Uncharacterized protein</fullName>
    </submittedName>
</protein>
<keyword evidence="2" id="KW-1185">Reference proteome</keyword>
<dbReference type="OrthoDB" id="292264at2"/>
<dbReference type="EMBL" id="CP023777">
    <property type="protein sequence ID" value="ATL48441.1"/>
    <property type="molecule type" value="Genomic_DNA"/>
</dbReference>